<name>A0A1F8EFX0_9BACT</name>
<evidence type="ECO:0008006" key="3">
    <source>
        <dbReference type="Google" id="ProtNLM"/>
    </source>
</evidence>
<accession>A0A1F8EFX0</accession>
<reference evidence="1 2" key="1">
    <citation type="journal article" date="2016" name="Nat. Commun.">
        <title>Thousands of microbial genomes shed light on interconnected biogeochemical processes in an aquifer system.</title>
        <authorList>
            <person name="Anantharaman K."/>
            <person name="Brown C.T."/>
            <person name="Hug L.A."/>
            <person name="Sharon I."/>
            <person name="Castelle C.J."/>
            <person name="Probst A.J."/>
            <person name="Thomas B.C."/>
            <person name="Singh A."/>
            <person name="Wilkins M.J."/>
            <person name="Karaoz U."/>
            <person name="Brodie E.L."/>
            <person name="Williams K.H."/>
            <person name="Hubbard S.S."/>
            <person name="Banfield J.F."/>
        </authorList>
    </citation>
    <scope>NUCLEOTIDE SEQUENCE [LARGE SCALE GENOMIC DNA]</scope>
</reference>
<evidence type="ECO:0000313" key="2">
    <source>
        <dbReference type="Proteomes" id="UP000177117"/>
    </source>
</evidence>
<dbReference type="EMBL" id="MGJD01000036">
    <property type="protein sequence ID" value="OGM99742.1"/>
    <property type="molecule type" value="Genomic_DNA"/>
</dbReference>
<comment type="caution">
    <text evidence="1">The sequence shown here is derived from an EMBL/GenBank/DDBJ whole genome shotgun (WGS) entry which is preliminary data.</text>
</comment>
<proteinExistence type="predicted"/>
<evidence type="ECO:0000313" key="1">
    <source>
        <dbReference type="EMBL" id="OGM99742.1"/>
    </source>
</evidence>
<protein>
    <recommendedName>
        <fullName evidence="3">Type I restriction modification DNA specificity domain-containing protein</fullName>
    </recommendedName>
</protein>
<dbReference type="AlphaFoldDB" id="A0A1F8EFX0"/>
<dbReference type="Proteomes" id="UP000177117">
    <property type="component" value="Unassembled WGS sequence"/>
</dbReference>
<sequence length="83" mass="9721">MSLVILQSKYGKRIVDRYTYGATNKHLNIKGFVENFVVPEFNQNEINRVSKLTEEAIRQRMESKQKLKEAKDFVESLIKKTNS</sequence>
<gene>
    <name evidence="1" type="ORF">A2650_04725</name>
</gene>
<organism evidence="1 2">
    <name type="scientific">Candidatus Yanofskybacteria bacterium RIFCSPHIGHO2_01_FULL_41_53</name>
    <dbReference type="NCBI Taxonomy" id="1802663"/>
    <lineage>
        <taxon>Bacteria</taxon>
        <taxon>Candidatus Yanofskyibacteriota</taxon>
    </lineage>
</organism>